<comment type="caution">
    <text evidence="1">The sequence shown here is derived from an EMBL/GenBank/DDBJ whole genome shotgun (WGS) entry which is preliminary data.</text>
</comment>
<sequence>MTGMSTPSSVPPRALFAGLIDDAAVFPPGNFPLDEAISRRVERRGSSISDLVGPLLLPPTLVSEAVAGSTPVTVSVVGRSDVTLDQLLTAAQLLVDADGHSLAGLELTYSPDWRAALELGVPVAVEVTPEQAVDEPMADLASEGSEQVRAKLRTGSTPSNAVPSASALGGFIASATGQGLSFKLTGGLHRAVSHRTSTADGGEDQFGFLNVLLATDQILRGSSTAQAVTLLEQRDSDVIAGLVRELDDPRIASVRNAFHSYGCCDVLDPIHDLSDLGLIEENL</sequence>
<evidence type="ECO:0000313" key="1">
    <source>
        <dbReference type="EMBL" id="TQL33793.1"/>
    </source>
</evidence>
<proteinExistence type="predicted"/>
<organism evidence="1 2">
    <name type="scientific">Barrientosiimonas humi</name>
    <dbReference type="NCBI Taxonomy" id="999931"/>
    <lineage>
        <taxon>Bacteria</taxon>
        <taxon>Bacillati</taxon>
        <taxon>Actinomycetota</taxon>
        <taxon>Actinomycetes</taxon>
        <taxon>Micrococcales</taxon>
        <taxon>Dermacoccaceae</taxon>
        <taxon>Barrientosiimonas</taxon>
    </lineage>
</organism>
<name>A0A542XD68_9MICO</name>
<evidence type="ECO:0000313" key="2">
    <source>
        <dbReference type="Proteomes" id="UP000318336"/>
    </source>
</evidence>
<protein>
    <submittedName>
        <fullName evidence="1">Uncharacterized protein</fullName>
    </submittedName>
</protein>
<gene>
    <name evidence="1" type="ORF">FB554_1946</name>
</gene>
<dbReference type="Proteomes" id="UP000318336">
    <property type="component" value="Unassembled WGS sequence"/>
</dbReference>
<keyword evidence="2" id="KW-1185">Reference proteome</keyword>
<dbReference type="AlphaFoldDB" id="A0A542XD68"/>
<accession>A0A542XD68</accession>
<reference evidence="1 2" key="1">
    <citation type="submission" date="2019-06" db="EMBL/GenBank/DDBJ databases">
        <title>Sequencing the genomes of 1000 actinobacteria strains.</title>
        <authorList>
            <person name="Klenk H.-P."/>
        </authorList>
    </citation>
    <scope>NUCLEOTIDE SEQUENCE [LARGE SCALE GENOMIC DNA]</scope>
    <source>
        <strain evidence="1 2">DSM 24617</strain>
    </source>
</reference>
<dbReference type="EMBL" id="VFOK01000001">
    <property type="protein sequence ID" value="TQL33793.1"/>
    <property type="molecule type" value="Genomic_DNA"/>
</dbReference>